<evidence type="ECO:0008006" key="3">
    <source>
        <dbReference type="Google" id="ProtNLM"/>
    </source>
</evidence>
<gene>
    <name evidence="1" type="ORF">NLJ89_g2630</name>
</gene>
<dbReference type="AlphaFoldDB" id="A0A9W8K743"/>
<proteinExistence type="predicted"/>
<dbReference type="OrthoDB" id="3238099at2759"/>
<name>A0A9W8K743_9AGAR</name>
<dbReference type="Gene3D" id="3.80.10.10">
    <property type="entry name" value="Ribonuclease Inhibitor"/>
    <property type="match status" value="1"/>
</dbReference>
<evidence type="ECO:0000313" key="2">
    <source>
        <dbReference type="Proteomes" id="UP001148786"/>
    </source>
</evidence>
<dbReference type="SUPFAM" id="SSF52047">
    <property type="entry name" value="RNI-like"/>
    <property type="match status" value="1"/>
</dbReference>
<sequence>MASALLPIEIWSHILRQVPKSNLSQVLEVCSLFHDLAVPILFESIKIYFMNGQNGLSMLNTDDSLWMEEIAYKLMRRSWELLNHIAHNLRFASYVKSITVIAYADGLSVFEQLTLANAMAFVSNLQTFRWIGNNPVFDEMVAKRLPPTLQRLVVQSHLPLNDLPHFQNLSTLHLSIPFLFPDDEEAHDNFVHDALLESPYTDLQIAAILEDISSNLTSLRITASDVRGVPIRLYSQLKDLEIFGTIGDDEELVGLDLVFRYATSLESLSPVGYFVPAMFSFFLPFSSDTLPHLTSFRLSCDYSTLGESNDWELQSLCQFLQGRALLRRLYLRIPTMTWNHVMSLFPTIKELAALEVLGLHTGKEFIAEDVLYSLAQILSPKLRALHLGIRWDGASILPLVGVSYLGNSTFINIGINFQVDAIGTLPRLSFVHLYGAIGRLPLQIADFAVQNEALQTIGLNRALWTINRVGPDILTEKWPRWKIKFCVEEDFVCEDDAWLFKYY</sequence>
<organism evidence="1 2">
    <name type="scientific">Agrocybe chaxingu</name>
    <dbReference type="NCBI Taxonomy" id="84603"/>
    <lineage>
        <taxon>Eukaryota</taxon>
        <taxon>Fungi</taxon>
        <taxon>Dikarya</taxon>
        <taxon>Basidiomycota</taxon>
        <taxon>Agaricomycotina</taxon>
        <taxon>Agaricomycetes</taxon>
        <taxon>Agaricomycetidae</taxon>
        <taxon>Agaricales</taxon>
        <taxon>Agaricineae</taxon>
        <taxon>Strophariaceae</taxon>
        <taxon>Agrocybe</taxon>
    </lineage>
</organism>
<protein>
    <recommendedName>
        <fullName evidence="3">F-box domain-containing protein</fullName>
    </recommendedName>
</protein>
<reference evidence="1" key="1">
    <citation type="submission" date="2022-07" db="EMBL/GenBank/DDBJ databases">
        <title>Genome Sequence of Agrocybe chaxingu.</title>
        <authorList>
            <person name="Buettner E."/>
        </authorList>
    </citation>
    <scope>NUCLEOTIDE SEQUENCE</scope>
    <source>
        <strain evidence="1">MP-N11</strain>
    </source>
</reference>
<keyword evidence="2" id="KW-1185">Reference proteome</keyword>
<comment type="caution">
    <text evidence="1">The sequence shown here is derived from an EMBL/GenBank/DDBJ whole genome shotgun (WGS) entry which is preliminary data.</text>
</comment>
<dbReference type="Proteomes" id="UP001148786">
    <property type="component" value="Unassembled WGS sequence"/>
</dbReference>
<dbReference type="EMBL" id="JANKHO010000168">
    <property type="protein sequence ID" value="KAJ3513979.1"/>
    <property type="molecule type" value="Genomic_DNA"/>
</dbReference>
<dbReference type="InterPro" id="IPR032675">
    <property type="entry name" value="LRR_dom_sf"/>
</dbReference>
<accession>A0A9W8K743</accession>
<evidence type="ECO:0000313" key="1">
    <source>
        <dbReference type="EMBL" id="KAJ3513979.1"/>
    </source>
</evidence>